<dbReference type="SUPFAM" id="SSF51126">
    <property type="entry name" value="Pectin lyase-like"/>
    <property type="match status" value="1"/>
</dbReference>
<comment type="similarity">
    <text evidence="2">Belongs to the polysaccharide lyase 1 family.</text>
</comment>
<evidence type="ECO:0000313" key="6">
    <source>
        <dbReference type="Proteomes" id="UP000614216"/>
    </source>
</evidence>
<evidence type="ECO:0000259" key="4">
    <source>
        <dbReference type="SMART" id="SM00656"/>
    </source>
</evidence>
<dbReference type="SMART" id="SM00656">
    <property type="entry name" value="Amb_all"/>
    <property type="match status" value="1"/>
</dbReference>
<dbReference type="GO" id="GO:0000272">
    <property type="term" value="P:polysaccharide catabolic process"/>
    <property type="evidence" value="ECO:0007669"/>
    <property type="project" value="UniProtKB-KW"/>
</dbReference>
<accession>A0A937FZ85</accession>
<gene>
    <name evidence="5" type="ORF">JMN32_15400</name>
</gene>
<feature type="chain" id="PRO_5037682082" description="Pectate lyase domain-containing protein" evidence="3">
    <location>
        <begin position="22"/>
        <end position="456"/>
    </location>
</feature>
<keyword evidence="2" id="KW-0624">Polysaccharide degradation</keyword>
<dbReference type="Gene3D" id="2.160.20.10">
    <property type="entry name" value="Single-stranded right-handed beta-helix, Pectin lyase-like"/>
    <property type="match status" value="1"/>
</dbReference>
<keyword evidence="6" id="KW-1185">Reference proteome</keyword>
<comment type="caution">
    <text evidence="5">The sequence shown here is derived from an EMBL/GenBank/DDBJ whole genome shotgun (WGS) entry which is preliminary data.</text>
</comment>
<dbReference type="InterPro" id="IPR002022">
    <property type="entry name" value="Pec_lyase"/>
</dbReference>
<comment type="subcellular location">
    <subcellularLocation>
        <location evidence="2">Secreted</location>
    </subcellularLocation>
</comment>
<evidence type="ECO:0000256" key="3">
    <source>
        <dbReference type="SAM" id="SignalP"/>
    </source>
</evidence>
<feature type="domain" description="Pectate lyase" evidence="4">
    <location>
        <begin position="42"/>
        <end position="277"/>
    </location>
</feature>
<dbReference type="Pfam" id="PF00544">
    <property type="entry name" value="Pectate_lyase_4"/>
    <property type="match status" value="1"/>
</dbReference>
<dbReference type="PANTHER" id="PTHR31683">
    <property type="entry name" value="PECTATE LYASE 18-RELATED"/>
    <property type="match status" value="1"/>
</dbReference>
<dbReference type="AlphaFoldDB" id="A0A937FZ85"/>
<organism evidence="5 6">
    <name type="scientific">Fulvivirga marina</name>
    <dbReference type="NCBI Taxonomy" id="2494733"/>
    <lineage>
        <taxon>Bacteria</taxon>
        <taxon>Pseudomonadati</taxon>
        <taxon>Bacteroidota</taxon>
        <taxon>Cytophagia</taxon>
        <taxon>Cytophagales</taxon>
        <taxon>Fulvivirgaceae</taxon>
        <taxon>Fulvivirga</taxon>
    </lineage>
</organism>
<dbReference type="InterPro" id="IPR011050">
    <property type="entry name" value="Pectin_lyase_fold/virulence"/>
</dbReference>
<evidence type="ECO:0000313" key="5">
    <source>
        <dbReference type="EMBL" id="MBL6447703.1"/>
    </source>
</evidence>
<dbReference type="PANTHER" id="PTHR31683:SF18">
    <property type="entry name" value="PECTATE LYASE 21-RELATED"/>
    <property type="match status" value="1"/>
</dbReference>
<dbReference type="InterPro" id="IPR012334">
    <property type="entry name" value="Pectin_lyas_fold"/>
</dbReference>
<name>A0A937FZ85_9BACT</name>
<evidence type="ECO:0000256" key="1">
    <source>
        <dbReference type="ARBA" id="ARBA00023239"/>
    </source>
</evidence>
<sequence>MKKILHLLLGIFFLTSLNVNGQGQCTPKGWATENGGTTGGGDASPVVVDNYSDLKSAVTSGSIAVVHIQGSITFPANGKITIQDISNKTILGLPGSKLISTDLTSSGSGIFYIKRVDNLIMRNIHFEGPGAYDNDGNDNLTIDNSRNIWVDHCEFHDGMDGNFDIKNQADFISVTWCTFSYDKDPIPDGPGGTDDHRFSNLIGSSDSATGDEGKLRITFQYCWWGEGCKERMPRIRYGKVHMANNLFSSSVSNHCIRAGYKADILAEGNYFDNQQKPIDLFDGDYTAVYASNNSGASNIENGTVFVPPYTLTIATPDNIITPIKSCAGATLSDPTDCSSCSANNPGVVDCNGDIGGSAYVDVCGKCAGGNTGITPATSPDECLTTSIPETDVTPLLIHPNPTKGLIYLNKSTHWQLFNHLGNKIAEGKGDALELTHYLPGTYFIKTEEGYHKLIKI</sequence>
<keyword evidence="2" id="KW-0964">Secreted</keyword>
<dbReference type="RefSeq" id="WP_202857242.1">
    <property type="nucleotide sequence ID" value="NZ_JAEUGD010000053.1"/>
</dbReference>
<keyword evidence="1 2" id="KW-0456">Lyase</keyword>
<keyword evidence="2" id="KW-0119">Carbohydrate metabolism</keyword>
<dbReference type="GO" id="GO:0030570">
    <property type="term" value="F:pectate lyase activity"/>
    <property type="evidence" value="ECO:0007669"/>
    <property type="project" value="InterPro"/>
</dbReference>
<evidence type="ECO:0000256" key="2">
    <source>
        <dbReference type="RuleBase" id="RU361173"/>
    </source>
</evidence>
<dbReference type="EMBL" id="JAEUGD010000053">
    <property type="protein sequence ID" value="MBL6447703.1"/>
    <property type="molecule type" value="Genomic_DNA"/>
</dbReference>
<protein>
    <recommendedName>
        <fullName evidence="4">Pectate lyase domain-containing protein</fullName>
    </recommendedName>
</protein>
<reference evidence="5" key="1">
    <citation type="submission" date="2021-01" db="EMBL/GenBank/DDBJ databases">
        <title>Fulvivirga kasyanovii gen. nov., sp nov., a novel member of the phylum Bacteroidetes isolated from seawater in a mussel farm.</title>
        <authorList>
            <person name="Zhao L.-H."/>
            <person name="Wang Z.-J."/>
        </authorList>
    </citation>
    <scope>NUCLEOTIDE SEQUENCE</scope>
    <source>
        <strain evidence="5">29W222</strain>
    </source>
</reference>
<dbReference type="Proteomes" id="UP000614216">
    <property type="component" value="Unassembled WGS sequence"/>
</dbReference>
<proteinExistence type="inferred from homology"/>
<dbReference type="GO" id="GO:0005576">
    <property type="term" value="C:extracellular region"/>
    <property type="evidence" value="ECO:0007669"/>
    <property type="project" value="UniProtKB-SubCell"/>
</dbReference>
<keyword evidence="3" id="KW-0732">Signal</keyword>
<dbReference type="InterPro" id="IPR045032">
    <property type="entry name" value="PEL"/>
</dbReference>
<feature type="signal peptide" evidence="3">
    <location>
        <begin position="1"/>
        <end position="21"/>
    </location>
</feature>